<organism evidence="3 4">
    <name type="scientific">Neobacillus piezotolerans</name>
    <dbReference type="NCBI Taxonomy" id="2259171"/>
    <lineage>
        <taxon>Bacteria</taxon>
        <taxon>Bacillati</taxon>
        <taxon>Bacillota</taxon>
        <taxon>Bacilli</taxon>
        <taxon>Bacillales</taxon>
        <taxon>Bacillaceae</taxon>
        <taxon>Neobacillus</taxon>
    </lineage>
</organism>
<sequence length="204" mass="23318">MSTEHAILAVLSFKPSSGYDIKAEFEHEAAGLFWGMSYGSIYPKLKKLQEQGLIKTYESSSDGRRKTIYELTRSGWAELESWLLTAPEYPVVKDELFMKMATWHEGMDNNSLVSHLRARRERTNEILRFVIAWPENNTSYVSGVGKLAIRYAKARLQVELDWIDNTIAALEEGILPEPQDPFGMGEGIKKRRQQAMEGEDQVEE</sequence>
<dbReference type="InterPro" id="IPR036390">
    <property type="entry name" value="WH_DNA-bd_sf"/>
</dbReference>
<protein>
    <recommendedName>
        <fullName evidence="2">Transcription regulator PadR N-terminal domain-containing protein</fullName>
    </recommendedName>
</protein>
<dbReference type="SUPFAM" id="SSF46785">
    <property type="entry name" value="Winged helix' DNA-binding domain"/>
    <property type="match status" value="1"/>
</dbReference>
<dbReference type="InterPro" id="IPR005149">
    <property type="entry name" value="Tscrpt_reg_PadR_N"/>
</dbReference>
<dbReference type="Pfam" id="PF03551">
    <property type="entry name" value="PadR"/>
    <property type="match status" value="1"/>
</dbReference>
<keyword evidence="4" id="KW-1185">Reference proteome</keyword>
<dbReference type="PANTHER" id="PTHR43252:SF2">
    <property type="entry name" value="TRANSCRIPTION REGULATOR, PADR-LIKE FAMILY"/>
    <property type="match status" value="1"/>
</dbReference>
<dbReference type="OrthoDB" id="9783723at2"/>
<accession>A0A3D8GVA6</accession>
<feature type="region of interest" description="Disordered" evidence="1">
    <location>
        <begin position="180"/>
        <end position="204"/>
    </location>
</feature>
<feature type="domain" description="Transcription regulator PadR N-terminal" evidence="2">
    <location>
        <begin position="7"/>
        <end position="80"/>
    </location>
</feature>
<dbReference type="RefSeq" id="WP_115450322.1">
    <property type="nucleotide sequence ID" value="NZ_QNQT01000001.1"/>
</dbReference>
<dbReference type="InterPro" id="IPR036388">
    <property type="entry name" value="WH-like_DNA-bd_sf"/>
</dbReference>
<reference evidence="3 4" key="1">
    <citation type="submission" date="2018-07" db="EMBL/GenBank/DDBJ databases">
        <title>Bacillus sp. YLB-04 draft genome sequence.</title>
        <authorList>
            <person name="Yu L."/>
            <person name="Tang X."/>
        </authorList>
    </citation>
    <scope>NUCLEOTIDE SEQUENCE [LARGE SCALE GENOMIC DNA]</scope>
    <source>
        <strain evidence="3 4">YLB-04</strain>
    </source>
</reference>
<dbReference type="Gene3D" id="1.10.10.10">
    <property type="entry name" value="Winged helix-like DNA-binding domain superfamily/Winged helix DNA-binding domain"/>
    <property type="match status" value="1"/>
</dbReference>
<dbReference type="AlphaFoldDB" id="A0A3D8GVA6"/>
<evidence type="ECO:0000259" key="2">
    <source>
        <dbReference type="Pfam" id="PF03551"/>
    </source>
</evidence>
<name>A0A3D8GVA6_9BACI</name>
<comment type="caution">
    <text evidence="3">The sequence shown here is derived from an EMBL/GenBank/DDBJ whole genome shotgun (WGS) entry which is preliminary data.</text>
</comment>
<proteinExistence type="predicted"/>
<evidence type="ECO:0000256" key="1">
    <source>
        <dbReference type="SAM" id="MobiDB-lite"/>
    </source>
</evidence>
<evidence type="ECO:0000313" key="3">
    <source>
        <dbReference type="EMBL" id="RDU38400.1"/>
    </source>
</evidence>
<evidence type="ECO:0000313" key="4">
    <source>
        <dbReference type="Proteomes" id="UP000257144"/>
    </source>
</evidence>
<gene>
    <name evidence="3" type="ORF">DRW41_02205</name>
</gene>
<dbReference type="Proteomes" id="UP000257144">
    <property type="component" value="Unassembled WGS sequence"/>
</dbReference>
<dbReference type="EMBL" id="QNQT01000001">
    <property type="protein sequence ID" value="RDU38400.1"/>
    <property type="molecule type" value="Genomic_DNA"/>
</dbReference>
<dbReference type="PANTHER" id="PTHR43252">
    <property type="entry name" value="TRANSCRIPTIONAL REGULATOR YQJI"/>
    <property type="match status" value="1"/>
</dbReference>